<feature type="region of interest" description="Disordered" evidence="1">
    <location>
        <begin position="1"/>
        <end position="34"/>
    </location>
</feature>
<evidence type="ECO:0000256" key="1">
    <source>
        <dbReference type="SAM" id="MobiDB-lite"/>
    </source>
</evidence>
<evidence type="ECO:0000259" key="3">
    <source>
        <dbReference type="Pfam" id="PF12051"/>
    </source>
</evidence>
<feature type="compositionally biased region" description="Basic and acidic residues" evidence="1">
    <location>
        <begin position="545"/>
        <end position="557"/>
    </location>
</feature>
<protein>
    <submittedName>
        <fullName evidence="4">Nitrosoguanidine resistance protein SNG1</fullName>
    </submittedName>
</protein>
<dbReference type="EMBL" id="JBEVYD010000005">
    <property type="protein sequence ID" value="KAL3232819.1"/>
    <property type="molecule type" value="Genomic_DNA"/>
</dbReference>
<name>A0ABR4NVR1_9SACH</name>
<keyword evidence="2" id="KW-0472">Membrane</keyword>
<feature type="compositionally biased region" description="Polar residues" evidence="1">
    <location>
        <begin position="84"/>
        <end position="95"/>
    </location>
</feature>
<feature type="transmembrane region" description="Helical" evidence="2">
    <location>
        <begin position="383"/>
        <end position="406"/>
    </location>
</feature>
<feature type="compositionally biased region" description="Polar residues" evidence="1">
    <location>
        <begin position="1"/>
        <end position="11"/>
    </location>
</feature>
<evidence type="ECO:0000256" key="2">
    <source>
        <dbReference type="SAM" id="Phobius"/>
    </source>
</evidence>
<gene>
    <name evidence="4" type="ORF">RNJ44_04735</name>
</gene>
<dbReference type="PANTHER" id="PTHR34814">
    <property type="entry name" value="NITROSOGUANIDINE RESISTANCE PROTEIN SNG1"/>
    <property type="match status" value="1"/>
</dbReference>
<feature type="region of interest" description="Disordered" evidence="1">
    <location>
        <begin position="58"/>
        <end position="104"/>
    </location>
</feature>
<sequence>MEEAMDSTSSEKSFDREAQMYTGSSQEEIIFDANPADAISRVVTGTYLDGNEAEITMSRTRSRNEYGHGHRHGHGNEHDEKTGDSTVIDSSASSNEESKDKEDRGFLADMVQKMDAIKGKSTKSMLVVQFCVINVILAAVTLSIISIYWGAAYRTNHYMFKVNIMSVIQDQGYGSIPSIGAVLPGMIDETPGTWHQFNSSTFNSKFGTNSPEEINSKVTRLIYKEKYWMSLNLKEGATESLYNSLTDPNSPPFNSTAFFEVMFESGRDPTNLRAAILPVMEALQAQFVEYFSSEYLPTLIKNITTTEGISLNDIPPINLANAGLMEFAEIDYRPFYDRVLLAPLQVGLIFTLILTVLQLTLYSPLHAKMARVFKPKHLLIYRYTISWATYFILSLFFCTVSAIFQIDFTKAFGKGGFVIYWATTFLVMLALGGVNENALSLVVAYKPGLIPLWMIFFIILNISPSFYPMVLNNQFYRYGYAMPLHNGVDIYRVIFLDVERGKLGRNYGILAAWVVFNHAIFPFIMKIAGTKMKNNAMQQAQAAIDAHEARKQHEHEHHHEHHQSH</sequence>
<feature type="transmembrane region" description="Helical" evidence="2">
    <location>
        <begin position="507"/>
        <end position="528"/>
    </location>
</feature>
<feature type="transmembrane region" description="Helical" evidence="2">
    <location>
        <begin position="340"/>
        <end position="362"/>
    </location>
</feature>
<dbReference type="Proteomes" id="UP001623330">
    <property type="component" value="Unassembled WGS sequence"/>
</dbReference>
<comment type="caution">
    <text evidence="4">The sequence shown here is derived from an EMBL/GenBank/DDBJ whole genome shotgun (WGS) entry which is preliminary data.</text>
</comment>
<feature type="transmembrane region" description="Helical" evidence="2">
    <location>
        <begin position="450"/>
        <end position="470"/>
    </location>
</feature>
<evidence type="ECO:0000313" key="4">
    <source>
        <dbReference type="EMBL" id="KAL3232819.1"/>
    </source>
</evidence>
<dbReference type="PANTHER" id="PTHR34814:SF1">
    <property type="entry name" value="NITROSOGUANIDINE RESISTANCE PROTEIN SNG1"/>
    <property type="match status" value="1"/>
</dbReference>
<feature type="transmembrane region" description="Helical" evidence="2">
    <location>
        <begin position="126"/>
        <end position="151"/>
    </location>
</feature>
<reference evidence="4 5" key="1">
    <citation type="submission" date="2024-05" db="EMBL/GenBank/DDBJ databases">
        <title>Long read based assembly of the Candida bracarensis genome reveals expanded adhesin content.</title>
        <authorList>
            <person name="Marcet-Houben M."/>
            <person name="Ksiezopolska E."/>
            <person name="Gabaldon T."/>
        </authorList>
    </citation>
    <scope>NUCLEOTIDE SEQUENCE [LARGE SCALE GENOMIC DNA]</scope>
    <source>
        <strain evidence="4 5">CBM6</strain>
    </source>
</reference>
<dbReference type="InterPro" id="IPR053001">
    <property type="entry name" value="MNNG_permease-like"/>
</dbReference>
<feature type="compositionally biased region" description="Basic and acidic residues" evidence="1">
    <location>
        <begin position="62"/>
        <end position="83"/>
    </location>
</feature>
<keyword evidence="2" id="KW-0812">Transmembrane</keyword>
<accession>A0ABR4NVR1</accession>
<dbReference type="Pfam" id="PF12051">
    <property type="entry name" value="DUF3533"/>
    <property type="match status" value="1"/>
</dbReference>
<dbReference type="InterPro" id="IPR022703">
    <property type="entry name" value="DUF3533"/>
</dbReference>
<feature type="domain" description="DUF3533" evidence="3">
    <location>
        <begin position="134"/>
        <end position="518"/>
    </location>
</feature>
<organism evidence="4 5">
    <name type="scientific">Nakaseomyces bracarensis</name>
    <dbReference type="NCBI Taxonomy" id="273131"/>
    <lineage>
        <taxon>Eukaryota</taxon>
        <taxon>Fungi</taxon>
        <taxon>Dikarya</taxon>
        <taxon>Ascomycota</taxon>
        <taxon>Saccharomycotina</taxon>
        <taxon>Saccharomycetes</taxon>
        <taxon>Saccharomycetales</taxon>
        <taxon>Saccharomycetaceae</taxon>
        <taxon>Nakaseomyces</taxon>
    </lineage>
</organism>
<keyword evidence="2" id="KW-1133">Transmembrane helix</keyword>
<feature type="transmembrane region" description="Helical" evidence="2">
    <location>
        <begin position="418"/>
        <end position="438"/>
    </location>
</feature>
<keyword evidence="5" id="KW-1185">Reference proteome</keyword>
<feature type="region of interest" description="Disordered" evidence="1">
    <location>
        <begin position="543"/>
        <end position="565"/>
    </location>
</feature>
<evidence type="ECO:0000313" key="5">
    <source>
        <dbReference type="Proteomes" id="UP001623330"/>
    </source>
</evidence>
<proteinExistence type="predicted"/>